<evidence type="ECO:0000313" key="1">
    <source>
        <dbReference type="EMBL" id="TFK65030.1"/>
    </source>
</evidence>
<organism evidence="1 2">
    <name type="scientific">Pluteus cervinus</name>
    <dbReference type="NCBI Taxonomy" id="181527"/>
    <lineage>
        <taxon>Eukaryota</taxon>
        <taxon>Fungi</taxon>
        <taxon>Dikarya</taxon>
        <taxon>Basidiomycota</taxon>
        <taxon>Agaricomycotina</taxon>
        <taxon>Agaricomycetes</taxon>
        <taxon>Agaricomycetidae</taxon>
        <taxon>Agaricales</taxon>
        <taxon>Pluteineae</taxon>
        <taxon>Pluteaceae</taxon>
        <taxon>Pluteus</taxon>
    </lineage>
</organism>
<dbReference type="Proteomes" id="UP000308600">
    <property type="component" value="Unassembled WGS sequence"/>
</dbReference>
<reference evidence="1 2" key="1">
    <citation type="journal article" date="2019" name="Nat. Ecol. Evol.">
        <title>Megaphylogeny resolves global patterns of mushroom evolution.</title>
        <authorList>
            <person name="Varga T."/>
            <person name="Krizsan K."/>
            <person name="Foldi C."/>
            <person name="Dima B."/>
            <person name="Sanchez-Garcia M."/>
            <person name="Sanchez-Ramirez S."/>
            <person name="Szollosi G.J."/>
            <person name="Szarkandi J.G."/>
            <person name="Papp V."/>
            <person name="Albert L."/>
            <person name="Andreopoulos W."/>
            <person name="Angelini C."/>
            <person name="Antonin V."/>
            <person name="Barry K.W."/>
            <person name="Bougher N.L."/>
            <person name="Buchanan P."/>
            <person name="Buyck B."/>
            <person name="Bense V."/>
            <person name="Catcheside P."/>
            <person name="Chovatia M."/>
            <person name="Cooper J."/>
            <person name="Damon W."/>
            <person name="Desjardin D."/>
            <person name="Finy P."/>
            <person name="Geml J."/>
            <person name="Haridas S."/>
            <person name="Hughes K."/>
            <person name="Justo A."/>
            <person name="Karasinski D."/>
            <person name="Kautmanova I."/>
            <person name="Kiss B."/>
            <person name="Kocsube S."/>
            <person name="Kotiranta H."/>
            <person name="LaButti K.M."/>
            <person name="Lechner B.E."/>
            <person name="Liimatainen K."/>
            <person name="Lipzen A."/>
            <person name="Lukacs Z."/>
            <person name="Mihaltcheva S."/>
            <person name="Morgado L.N."/>
            <person name="Niskanen T."/>
            <person name="Noordeloos M.E."/>
            <person name="Ohm R.A."/>
            <person name="Ortiz-Santana B."/>
            <person name="Ovrebo C."/>
            <person name="Racz N."/>
            <person name="Riley R."/>
            <person name="Savchenko A."/>
            <person name="Shiryaev A."/>
            <person name="Soop K."/>
            <person name="Spirin V."/>
            <person name="Szebenyi C."/>
            <person name="Tomsovsky M."/>
            <person name="Tulloss R.E."/>
            <person name="Uehling J."/>
            <person name="Grigoriev I.V."/>
            <person name="Vagvolgyi C."/>
            <person name="Papp T."/>
            <person name="Martin F.M."/>
            <person name="Miettinen O."/>
            <person name="Hibbett D.S."/>
            <person name="Nagy L.G."/>
        </authorList>
    </citation>
    <scope>NUCLEOTIDE SEQUENCE [LARGE SCALE GENOMIC DNA]</scope>
    <source>
        <strain evidence="1 2">NL-1719</strain>
    </source>
</reference>
<protein>
    <submittedName>
        <fullName evidence="1">Uncharacterized protein</fullName>
    </submittedName>
</protein>
<dbReference type="EMBL" id="ML208451">
    <property type="protein sequence ID" value="TFK65030.1"/>
    <property type="molecule type" value="Genomic_DNA"/>
</dbReference>
<gene>
    <name evidence="1" type="ORF">BDN72DRAFT_846112</name>
</gene>
<name>A0ACD3AHY0_9AGAR</name>
<proteinExistence type="predicted"/>
<evidence type="ECO:0000313" key="2">
    <source>
        <dbReference type="Proteomes" id="UP000308600"/>
    </source>
</evidence>
<keyword evidence="2" id="KW-1185">Reference proteome</keyword>
<sequence length="709" mass="77087">MKLSHSAPSQDSLPSRSDTLLNPHQHLVITRERRRIGPHLLLATCALVLVSAGAATVILLWLTVIHGIPETPGESTITSAFKVGAFLTSEGTKMNDDGTVTGKLVGLTMTTITTQLVALSSPFLVAMMAYCVAGVWLEEQQHPIDGGSNLPTPLQYGLLMKLSSTAGVMSLYETGKYFLFRRTKTREALPFLLTTAFISVFTIYGLTHLLTLADLWLHLTSATVLHNTTTPFSPVSLDYRFGVTVNETLCIPDRTYVTPCLVEHDGWAATFPYVAKNGMLISSNASSTSPSDVAPDSPIQSSLSVITLKDAEDLAVIVPTSVDPSISWSAPTFGIRSSCLSMTQSCTHITDVPGKAGGYMVSYNCSGAGYPYIPYDRTYWIRNFNFENPNTTGRVGAMLDDTVVQGALWQYYSRGHSLPENPQSIQIEMAWPLSITVPTSRNRSDVVYDPTFLANAFVVCDVEFFNLTVKHAGNRRFEVVGEMERSSRNFTAVMWEPLISQMVNLQLHANLQARALLERSDDNFIVAMNQELSRLSLGMFAGATISAPATDFYVTSSTLVGRYPIGPVVAYAFLLYLYSLIVLGIFFWASTLETALVKAHDGSTVPSLALAQNALTDPLVLVGMVFPGSLSGVKGSVSTDTADMFGERSRMGDGLRKRNRRGLPLGLSDSELGIGEDSRSIPRLTLGVVKEGEKAGMIFGVNELRDGVY</sequence>
<accession>A0ACD3AHY0</accession>